<dbReference type="RefSeq" id="WP_200242465.1">
    <property type="nucleotide sequence ID" value="NZ_NRRV01000098.1"/>
</dbReference>
<evidence type="ECO:0000313" key="1">
    <source>
        <dbReference type="EMBL" id="MBK1633597.1"/>
    </source>
</evidence>
<organism evidence="1 2">
    <name type="scientific">Thiohalocapsa halophila</name>
    <dbReference type="NCBI Taxonomy" id="69359"/>
    <lineage>
        <taxon>Bacteria</taxon>
        <taxon>Pseudomonadati</taxon>
        <taxon>Pseudomonadota</taxon>
        <taxon>Gammaproteobacteria</taxon>
        <taxon>Chromatiales</taxon>
        <taxon>Chromatiaceae</taxon>
        <taxon>Thiohalocapsa</taxon>
    </lineage>
</organism>
<accession>A0ABS1CP26</accession>
<proteinExistence type="predicted"/>
<comment type="caution">
    <text evidence="1">The sequence shown here is derived from an EMBL/GenBank/DDBJ whole genome shotgun (WGS) entry which is preliminary data.</text>
</comment>
<name>A0ABS1CP26_9GAMM</name>
<gene>
    <name evidence="1" type="ORF">CKO31_23200</name>
</gene>
<dbReference type="SUPFAM" id="SSF81593">
    <property type="entry name" value="Nucleotidyltransferase substrate binding subunit/domain"/>
    <property type="match status" value="1"/>
</dbReference>
<protein>
    <recommendedName>
        <fullName evidence="3">DUF86 domain-containing protein</fullName>
    </recommendedName>
</protein>
<keyword evidence="2" id="KW-1185">Reference proteome</keyword>
<evidence type="ECO:0008006" key="3">
    <source>
        <dbReference type="Google" id="ProtNLM"/>
    </source>
</evidence>
<dbReference type="EMBL" id="NRRV01000098">
    <property type="protein sequence ID" value="MBK1633597.1"/>
    <property type="molecule type" value="Genomic_DNA"/>
</dbReference>
<evidence type="ECO:0000313" key="2">
    <source>
        <dbReference type="Proteomes" id="UP000748752"/>
    </source>
</evidence>
<dbReference type="Proteomes" id="UP000748752">
    <property type="component" value="Unassembled WGS sequence"/>
</dbReference>
<reference evidence="1 2" key="1">
    <citation type="journal article" date="2020" name="Microorganisms">
        <title>Osmotic Adaptation and Compatible Solute Biosynthesis of Phototrophic Bacteria as Revealed from Genome Analyses.</title>
        <authorList>
            <person name="Imhoff J.F."/>
            <person name="Rahn T."/>
            <person name="Kunzel S."/>
            <person name="Keller A."/>
            <person name="Neulinger S.C."/>
        </authorList>
    </citation>
    <scope>NUCLEOTIDE SEQUENCE [LARGE SCALE GENOMIC DNA]</scope>
    <source>
        <strain evidence="1 2">DSM 6210</strain>
    </source>
</reference>
<sequence>MTPNDPASPPYDPKLAALFAANVRESERVAQNLRVSLRRTAHLLPLDGALLEQLDDEGKERLDAFRVRFADLQGLLASKVFRSLLLLEEEQPISQLDVLNAMEKRRIIPSFQAWKRLRDLRNIFMHEYPEHAQERAEALTLAVAGAPELLAVLDRTVAYAKDRIGLRVAAGRQ</sequence>
<dbReference type="Gene3D" id="1.20.120.330">
    <property type="entry name" value="Nucleotidyltransferases domain 2"/>
    <property type="match status" value="1"/>
</dbReference>